<evidence type="ECO:0000256" key="7">
    <source>
        <dbReference type="ARBA" id="ARBA00022692"/>
    </source>
</evidence>
<evidence type="ECO:0000256" key="2">
    <source>
        <dbReference type="ARBA" id="ARBA00004606"/>
    </source>
</evidence>
<accession>A0A9P1I349</accession>
<organism evidence="19 20">
    <name type="scientific">Caenorhabditis angaria</name>
    <dbReference type="NCBI Taxonomy" id="860376"/>
    <lineage>
        <taxon>Eukaryota</taxon>
        <taxon>Metazoa</taxon>
        <taxon>Ecdysozoa</taxon>
        <taxon>Nematoda</taxon>
        <taxon>Chromadorea</taxon>
        <taxon>Rhabditida</taxon>
        <taxon>Rhabditina</taxon>
        <taxon>Rhabditomorpha</taxon>
        <taxon>Rhabditoidea</taxon>
        <taxon>Rhabditidae</taxon>
        <taxon>Peloderinae</taxon>
        <taxon>Caenorhabditis</taxon>
    </lineage>
</organism>
<dbReference type="EC" id="2.4.1.-" evidence="16"/>
<dbReference type="FunFam" id="3.90.550.10:FF:000037">
    <property type="entry name" value="Beta-1,4-galactosyltransferase 6"/>
    <property type="match status" value="1"/>
</dbReference>
<dbReference type="GO" id="GO:0046872">
    <property type="term" value="F:metal ion binding"/>
    <property type="evidence" value="ECO:0007669"/>
    <property type="project" value="UniProtKB-UniRule"/>
</dbReference>
<keyword evidence="10" id="KW-1133">Transmembrane helix</keyword>
<keyword evidence="7" id="KW-0812">Transmembrane</keyword>
<dbReference type="GO" id="GO:0005794">
    <property type="term" value="C:Golgi apparatus"/>
    <property type="evidence" value="ECO:0007669"/>
    <property type="project" value="TreeGrafter"/>
</dbReference>
<comment type="similarity">
    <text evidence="4 16">Belongs to the glycosyltransferase 7 family.</text>
</comment>
<keyword evidence="12" id="KW-1015">Disulfide bond</keyword>
<evidence type="ECO:0000256" key="1">
    <source>
        <dbReference type="ARBA" id="ARBA00001936"/>
    </source>
</evidence>
<dbReference type="GO" id="GO:0006688">
    <property type="term" value="P:glycosphingolipid biosynthetic process"/>
    <property type="evidence" value="ECO:0007669"/>
    <property type="project" value="TreeGrafter"/>
</dbReference>
<keyword evidence="5 16" id="KW-0328">Glycosyltransferase</keyword>
<evidence type="ECO:0000256" key="3">
    <source>
        <dbReference type="ARBA" id="ARBA00004922"/>
    </source>
</evidence>
<dbReference type="CDD" id="cd00899">
    <property type="entry name" value="b4GalT"/>
    <property type="match status" value="1"/>
</dbReference>
<dbReference type="Pfam" id="PF02709">
    <property type="entry name" value="Glyco_transf_7C"/>
    <property type="match status" value="1"/>
</dbReference>
<dbReference type="GO" id="GO:0008378">
    <property type="term" value="F:galactosyltransferase activity"/>
    <property type="evidence" value="ECO:0007669"/>
    <property type="project" value="TreeGrafter"/>
</dbReference>
<keyword evidence="6 16" id="KW-0808">Transferase</keyword>
<keyword evidence="8 16" id="KW-0479">Metal-binding</keyword>
<dbReference type="InterPro" id="IPR027995">
    <property type="entry name" value="Galactosyl_T_N"/>
</dbReference>
<dbReference type="OrthoDB" id="10038994at2759"/>
<comment type="caution">
    <text evidence="19">The sequence shown here is derived from an EMBL/GenBank/DDBJ whole genome shotgun (WGS) entry which is preliminary data.</text>
</comment>
<dbReference type="InterPro" id="IPR003859">
    <property type="entry name" value="Galactosyl_T"/>
</dbReference>
<keyword evidence="9 16" id="KW-0735">Signal-anchor</keyword>
<evidence type="ECO:0000259" key="18">
    <source>
        <dbReference type="Pfam" id="PF13733"/>
    </source>
</evidence>
<evidence type="ECO:0000256" key="12">
    <source>
        <dbReference type="ARBA" id="ARBA00023157"/>
    </source>
</evidence>
<dbReference type="Gene3D" id="3.90.550.10">
    <property type="entry name" value="Spore Coat Polysaccharide Biosynthesis Protein SpsA, Chain A"/>
    <property type="match status" value="1"/>
</dbReference>
<dbReference type="AlphaFoldDB" id="A0A9P1I349"/>
<proteinExistence type="inferred from homology"/>
<evidence type="ECO:0000256" key="5">
    <source>
        <dbReference type="ARBA" id="ARBA00022676"/>
    </source>
</evidence>
<name>A0A9P1I349_9PELO</name>
<dbReference type="PRINTS" id="PR02050">
    <property type="entry name" value="B14GALTRFASE"/>
</dbReference>
<dbReference type="SUPFAM" id="SSF53448">
    <property type="entry name" value="Nucleotide-diphospho-sugar transferases"/>
    <property type="match status" value="1"/>
</dbReference>
<dbReference type="EMBL" id="CANHGI010000001">
    <property type="protein sequence ID" value="CAI5437876.1"/>
    <property type="molecule type" value="Genomic_DNA"/>
</dbReference>
<keyword evidence="11" id="KW-0472">Membrane</keyword>
<comment type="subcellular location">
    <subcellularLocation>
        <location evidence="2 16">Membrane</location>
        <topology evidence="2 16">Single-pass type II membrane protein</topology>
    </subcellularLocation>
</comment>
<keyword evidence="14 16" id="KW-0464">Manganese</keyword>
<evidence type="ECO:0000313" key="20">
    <source>
        <dbReference type="Proteomes" id="UP001152747"/>
    </source>
</evidence>
<sequence length="410" mass="46846">MLLLSHISKFVVSSFTLFSPCRVAHGLMALRNLIASKFKPILLICLCILTVHLVIFEVPSLYENFSIVPSSFLGDVDVLEEVLSNTASEVPLFNISNSQTTPPTGDLENVTNFMEDVKIFLHQSDSSPICNSTPPGLVGPIRVYLDEPDFETMSKMYSELRPGGHGMPEKCQARHRVAIIVPYRNRESHLKILLHNLHSVLKKQQLDYAIFIVEQVANQTFNRGKLMNVGFDVASHLYPWQCFIFHDVDLLPEDDRNLYTCPVTPRHMSVAVDKFNYKLPYSAIFGGISALTKEQFEQINGFSNDFWGWGGEDDDLATRTSEAGLKVSRYPSQIARYKMIKHSKESTNPINKCRYKIMSRTKQRWKTDGISSLHYKLIDLQLHKLYTHVMVDLLEVQSRQKLRQILPTCY</sequence>
<dbReference type="PANTHER" id="PTHR19300:SF57">
    <property type="entry name" value="BETA-1,4-N-ACETYLGALACTOSAMINYLTRANSFERASE"/>
    <property type="match status" value="1"/>
</dbReference>
<evidence type="ECO:0000256" key="9">
    <source>
        <dbReference type="ARBA" id="ARBA00022968"/>
    </source>
</evidence>
<dbReference type="GO" id="GO:0033842">
    <property type="term" value="F:N-acetyl-beta-glucosaminyl-derivative 4-beta-N-acetylgalactosaminyltransferase activity"/>
    <property type="evidence" value="ECO:0007669"/>
    <property type="project" value="TreeGrafter"/>
</dbReference>
<protein>
    <recommendedName>
        <fullName evidence="16">Beta-1,4-N-acetylgalactosaminyltransferase</fullName>
        <ecNumber evidence="16">2.4.1.-</ecNumber>
    </recommendedName>
    <alternativeName>
        <fullName evidence="16">Beta-4-GalNAcT</fullName>
    </alternativeName>
</protein>
<evidence type="ECO:0000256" key="6">
    <source>
        <dbReference type="ARBA" id="ARBA00022679"/>
    </source>
</evidence>
<gene>
    <name evidence="19" type="ORF">CAMP_LOCUS513</name>
</gene>
<evidence type="ECO:0000256" key="16">
    <source>
        <dbReference type="RuleBase" id="RU368121"/>
    </source>
</evidence>
<comment type="function">
    <text evidence="16">Catalyzes the transfer of galactose onto proteins or lipids.</text>
</comment>
<evidence type="ECO:0000313" key="19">
    <source>
        <dbReference type="EMBL" id="CAI5437876.1"/>
    </source>
</evidence>
<dbReference type="PANTHER" id="PTHR19300">
    <property type="entry name" value="BETA-1,4-GALACTOSYLTRANSFERASE"/>
    <property type="match status" value="1"/>
</dbReference>
<comment type="pathway">
    <text evidence="3 16">Protein modification; protein glycosylation.</text>
</comment>
<evidence type="ECO:0000256" key="15">
    <source>
        <dbReference type="ARBA" id="ARBA00084120"/>
    </source>
</evidence>
<evidence type="ECO:0000256" key="8">
    <source>
        <dbReference type="ARBA" id="ARBA00022723"/>
    </source>
</evidence>
<feature type="domain" description="Galactosyltransferase N-terminal" evidence="18">
    <location>
        <begin position="130"/>
        <end position="262"/>
    </location>
</feature>
<evidence type="ECO:0000256" key="14">
    <source>
        <dbReference type="ARBA" id="ARBA00023211"/>
    </source>
</evidence>
<keyword evidence="20" id="KW-1185">Reference proteome</keyword>
<evidence type="ECO:0000256" key="11">
    <source>
        <dbReference type="ARBA" id="ARBA00023136"/>
    </source>
</evidence>
<evidence type="ECO:0000256" key="4">
    <source>
        <dbReference type="ARBA" id="ARBA00005735"/>
    </source>
</evidence>
<reference evidence="19" key="1">
    <citation type="submission" date="2022-11" db="EMBL/GenBank/DDBJ databases">
        <authorList>
            <person name="Kikuchi T."/>
        </authorList>
    </citation>
    <scope>NUCLEOTIDE SEQUENCE</scope>
    <source>
        <strain evidence="19">PS1010</strain>
    </source>
</reference>
<keyword evidence="13 16" id="KW-0325">Glycoprotein</keyword>
<keyword evidence="15" id="KW-0978">Insecticide resistance</keyword>
<dbReference type="Pfam" id="PF13733">
    <property type="entry name" value="Glyco_transf_7N"/>
    <property type="match status" value="1"/>
</dbReference>
<feature type="domain" description="Galactosyltransferase C-terminal" evidence="17">
    <location>
        <begin position="266"/>
        <end position="342"/>
    </location>
</feature>
<dbReference type="Proteomes" id="UP001152747">
    <property type="component" value="Unassembled WGS sequence"/>
</dbReference>
<dbReference type="InterPro" id="IPR027791">
    <property type="entry name" value="Galactosyl_T_C"/>
</dbReference>
<comment type="cofactor">
    <cofactor evidence="1 16">
        <name>Mn(2+)</name>
        <dbReference type="ChEBI" id="CHEBI:29035"/>
    </cofactor>
</comment>
<dbReference type="InterPro" id="IPR029044">
    <property type="entry name" value="Nucleotide-diphossugar_trans"/>
</dbReference>
<evidence type="ECO:0000256" key="10">
    <source>
        <dbReference type="ARBA" id="ARBA00022989"/>
    </source>
</evidence>
<dbReference type="GO" id="GO:0016020">
    <property type="term" value="C:membrane"/>
    <property type="evidence" value="ECO:0007669"/>
    <property type="project" value="UniProtKB-SubCell"/>
</dbReference>
<evidence type="ECO:0000256" key="13">
    <source>
        <dbReference type="ARBA" id="ARBA00023180"/>
    </source>
</evidence>
<dbReference type="GO" id="GO:0005975">
    <property type="term" value="P:carbohydrate metabolic process"/>
    <property type="evidence" value="ECO:0007669"/>
    <property type="project" value="InterPro"/>
</dbReference>
<evidence type="ECO:0000259" key="17">
    <source>
        <dbReference type="Pfam" id="PF02709"/>
    </source>
</evidence>